<dbReference type="AlphaFoldDB" id="A0A0H2KLU2"/>
<evidence type="ECO:0000313" key="1">
    <source>
        <dbReference type="EMBL" id="KLN34133.1"/>
    </source>
</evidence>
<dbReference type="Gene3D" id="1.20.140.10">
    <property type="entry name" value="Butyryl-CoA Dehydrogenase, subunit A, domain 3"/>
    <property type="match status" value="1"/>
</dbReference>
<dbReference type="GO" id="GO:0016627">
    <property type="term" value="F:oxidoreductase activity, acting on the CH-CH group of donors"/>
    <property type="evidence" value="ECO:0007669"/>
    <property type="project" value="InterPro"/>
</dbReference>
<organism evidence="1 2">
    <name type="scientific">Cellulosimicrobium funkei</name>
    <dbReference type="NCBI Taxonomy" id="264251"/>
    <lineage>
        <taxon>Bacteria</taxon>
        <taxon>Bacillati</taxon>
        <taxon>Actinomycetota</taxon>
        <taxon>Actinomycetes</taxon>
        <taxon>Micrococcales</taxon>
        <taxon>Promicromonosporaceae</taxon>
        <taxon>Cellulosimicrobium</taxon>
    </lineage>
</organism>
<proteinExistence type="predicted"/>
<accession>A0A0H2KLU2</accession>
<reference evidence="1 2" key="1">
    <citation type="submission" date="2014-05" db="EMBL/GenBank/DDBJ databases">
        <title>Cellulosimicrobium funkei U11 genome.</title>
        <authorList>
            <person name="Hu C."/>
            <person name="Gong Y."/>
            <person name="Wan W."/>
            <person name="Jiang M."/>
        </authorList>
    </citation>
    <scope>NUCLEOTIDE SEQUENCE [LARGE SCALE GENOMIC DNA]</scope>
    <source>
        <strain evidence="1 2">U11</strain>
    </source>
</reference>
<gene>
    <name evidence="1" type="ORF">FB00_13765</name>
</gene>
<protein>
    <submittedName>
        <fullName evidence="1">Uncharacterized protein</fullName>
    </submittedName>
</protein>
<comment type="caution">
    <text evidence="1">The sequence shown here is derived from an EMBL/GenBank/DDBJ whole genome shotgun (WGS) entry which is preliminary data.</text>
</comment>
<keyword evidence="2" id="KW-1185">Reference proteome</keyword>
<dbReference type="Proteomes" id="UP000035265">
    <property type="component" value="Unassembled WGS sequence"/>
</dbReference>
<name>A0A0H2KLU2_9MICO</name>
<dbReference type="EMBL" id="JNBQ01000019">
    <property type="protein sequence ID" value="KLN34133.1"/>
    <property type="molecule type" value="Genomic_DNA"/>
</dbReference>
<dbReference type="SUPFAM" id="SSF47203">
    <property type="entry name" value="Acyl-CoA dehydrogenase C-terminal domain-like"/>
    <property type="match status" value="1"/>
</dbReference>
<dbReference type="RefSeq" id="WP_047233440.1">
    <property type="nucleotide sequence ID" value="NZ_JNBQ01000019.1"/>
</dbReference>
<sequence length="272" mass="27206">MSTDVVAPVAAGGVLPEEGGAAVRVDGLADLRAVARELGAVAALTALARLLPVAALPGECVLLPDDVPPSGGWARVGEVASDVGTLLVWRAPCAAVAPGPAARAAEVPGPAAPAADAGTATSAADAAWRVGVAWVRTGLCERLTDRAVERLRGRTVGGTATVNLPPVRLVLADAALAHLEVQSLLGGVASRDEAPAAGSPDRRPVVSGSSLARVTAVLDRSSRAVHNLFGASGYVDGDAARLARTIDLLGHASGTLPGRGSETHHSREGQDA</sequence>
<dbReference type="STRING" id="264251.FB00_13765"/>
<evidence type="ECO:0000313" key="2">
    <source>
        <dbReference type="Proteomes" id="UP000035265"/>
    </source>
</evidence>
<dbReference type="InterPro" id="IPR036250">
    <property type="entry name" value="AcylCo_DH-like_C"/>
</dbReference>
<dbReference type="PATRIC" id="fig|264251.5.peg.2805"/>